<protein>
    <recommendedName>
        <fullName evidence="2">CHCH domain-containing protein</fullName>
    </recommendedName>
</protein>
<dbReference type="GeneTree" id="ENSGT00390000007683"/>
<dbReference type="SUPFAM" id="SSF47072">
    <property type="entry name" value="Cysteine alpha-hairpin motif"/>
    <property type="match status" value="1"/>
</dbReference>
<organism evidence="3 4">
    <name type="scientific">Salvator merianae</name>
    <name type="common">Argentine black and white tegu</name>
    <name type="synonym">Tupinambis merianae</name>
    <dbReference type="NCBI Taxonomy" id="96440"/>
    <lineage>
        <taxon>Eukaryota</taxon>
        <taxon>Metazoa</taxon>
        <taxon>Chordata</taxon>
        <taxon>Craniata</taxon>
        <taxon>Vertebrata</taxon>
        <taxon>Euteleostomi</taxon>
        <taxon>Lepidosauria</taxon>
        <taxon>Squamata</taxon>
        <taxon>Bifurcata</taxon>
        <taxon>Unidentata</taxon>
        <taxon>Episquamata</taxon>
        <taxon>Laterata</taxon>
        <taxon>Teiioidea</taxon>
        <taxon>Teiidae</taxon>
        <taxon>Salvator</taxon>
    </lineage>
</organism>
<feature type="domain" description="CHCH" evidence="2">
    <location>
        <begin position="47"/>
        <end position="75"/>
    </location>
</feature>
<dbReference type="InterPro" id="IPR009069">
    <property type="entry name" value="Cys_alpha_HP_mot_SF"/>
</dbReference>
<reference evidence="3" key="1">
    <citation type="submission" date="2025-08" db="UniProtKB">
        <authorList>
            <consortium name="Ensembl"/>
        </authorList>
    </citation>
    <scope>IDENTIFICATION</scope>
</reference>
<dbReference type="GO" id="GO:0005761">
    <property type="term" value="C:mitochondrial ribosome"/>
    <property type="evidence" value="ECO:0007669"/>
    <property type="project" value="InterPro"/>
</dbReference>
<dbReference type="AlphaFoldDB" id="A0A8D0EFR7"/>
<keyword evidence="4" id="KW-1185">Reference proteome</keyword>
<dbReference type="InterPro" id="IPR010625">
    <property type="entry name" value="CHCH"/>
</dbReference>
<evidence type="ECO:0000313" key="3">
    <source>
        <dbReference type="Ensembl" id="ENSSMRP00000030783.1"/>
    </source>
</evidence>
<proteinExistence type="predicted"/>
<dbReference type="Ensembl" id="ENSSMRT00000035918.1">
    <property type="protein sequence ID" value="ENSSMRP00000030783.1"/>
    <property type="gene ID" value="ENSSMRG00000023601.1"/>
</dbReference>
<keyword evidence="1" id="KW-1015">Disulfide bond</keyword>
<evidence type="ECO:0000259" key="2">
    <source>
        <dbReference type="Pfam" id="PF06747"/>
    </source>
</evidence>
<dbReference type="InterPro" id="IPR033620">
    <property type="entry name" value="Ribosomal_mS37_met"/>
</dbReference>
<accession>A0A8D0EFR7</accession>
<dbReference type="GO" id="GO:0032543">
    <property type="term" value="P:mitochondrial translation"/>
    <property type="evidence" value="ECO:0007669"/>
    <property type="project" value="InterPro"/>
</dbReference>
<name>A0A8D0EFR7_SALMN</name>
<reference evidence="3" key="2">
    <citation type="submission" date="2025-09" db="UniProtKB">
        <authorList>
            <consortium name="Ensembl"/>
        </authorList>
    </citation>
    <scope>IDENTIFICATION</scope>
</reference>
<dbReference type="PANTHER" id="PTHR31278">
    <property type="entry name" value="CHCHD1"/>
    <property type="match status" value="1"/>
</dbReference>
<evidence type="ECO:0000313" key="4">
    <source>
        <dbReference type="Proteomes" id="UP000694421"/>
    </source>
</evidence>
<evidence type="ECO:0000256" key="1">
    <source>
        <dbReference type="ARBA" id="ARBA00023157"/>
    </source>
</evidence>
<dbReference type="GO" id="GO:0005654">
    <property type="term" value="C:nucleoplasm"/>
    <property type="evidence" value="ECO:0007669"/>
    <property type="project" value="TreeGrafter"/>
</dbReference>
<dbReference type="Pfam" id="PF06747">
    <property type="entry name" value="CHCH"/>
    <property type="match status" value="1"/>
</dbReference>
<dbReference type="GO" id="GO:0003723">
    <property type="term" value="F:RNA binding"/>
    <property type="evidence" value="ECO:0007669"/>
    <property type="project" value="TreeGrafter"/>
</dbReference>
<dbReference type="PANTHER" id="PTHR31278:SF2">
    <property type="entry name" value="SMALL RIBOSOMAL SUBUNIT PROTEIN MS37"/>
    <property type="match status" value="1"/>
</dbReference>
<dbReference type="Proteomes" id="UP000694421">
    <property type="component" value="Unplaced"/>
</dbReference>
<sequence>GHAPKLRSRLSGRHPRRKFPGALELADRLSNWSLKQEEATRITGMTLIMACWKQNEFSDSACSKEIETFLDCVEKQNTREKVYKNLWVKTPDSKQINKLLKRFAHITHSY</sequence>